<dbReference type="EMBL" id="KV448457">
    <property type="protein sequence ID" value="OAX35909.1"/>
    <property type="molecule type" value="Genomic_DNA"/>
</dbReference>
<reference evidence="1 2" key="1">
    <citation type="submission" date="2016-06" db="EMBL/GenBank/DDBJ databases">
        <title>Comparative genomics of the ectomycorrhizal sister species Rhizopogon vinicolor and Rhizopogon vesiculosus (Basidiomycota: Boletales) reveals a divergence of the mating type B locus.</title>
        <authorList>
            <consortium name="DOE Joint Genome Institute"/>
            <person name="Mujic A.B."/>
            <person name="Kuo A."/>
            <person name="Tritt A."/>
            <person name="Lipzen A."/>
            <person name="Chen C."/>
            <person name="Johnson J."/>
            <person name="Sharma A."/>
            <person name="Barry K."/>
            <person name="Grigoriev I.V."/>
            <person name="Spatafora J.W."/>
        </authorList>
    </citation>
    <scope>NUCLEOTIDE SEQUENCE [LARGE SCALE GENOMIC DNA]</scope>
    <source>
        <strain evidence="1 2">AM-OR11-026</strain>
    </source>
</reference>
<gene>
    <name evidence="1" type="ORF">K503DRAFT_858328</name>
</gene>
<name>A0A1B7MTH4_9AGAM</name>
<dbReference type="InParanoid" id="A0A1B7MTH4"/>
<evidence type="ECO:0000313" key="2">
    <source>
        <dbReference type="Proteomes" id="UP000092154"/>
    </source>
</evidence>
<protein>
    <recommendedName>
        <fullName evidence="3">F-box domain-containing protein</fullName>
    </recommendedName>
</protein>
<dbReference type="AlphaFoldDB" id="A0A1B7MTH4"/>
<organism evidence="1 2">
    <name type="scientific">Rhizopogon vinicolor AM-OR11-026</name>
    <dbReference type="NCBI Taxonomy" id="1314800"/>
    <lineage>
        <taxon>Eukaryota</taxon>
        <taxon>Fungi</taxon>
        <taxon>Dikarya</taxon>
        <taxon>Basidiomycota</taxon>
        <taxon>Agaricomycotina</taxon>
        <taxon>Agaricomycetes</taxon>
        <taxon>Agaricomycetidae</taxon>
        <taxon>Boletales</taxon>
        <taxon>Suillineae</taxon>
        <taxon>Rhizopogonaceae</taxon>
        <taxon>Rhizopogon</taxon>
    </lineage>
</organism>
<sequence>MFSLPLELLFHVFEKEYYTSSGTPNYKHLKACALVCRSWSGPAQSLLFRSAIELSNHNIHTFHAALLSSAARGKALGNCVRILAMSISRTSDKSFGPMTVATLLQACPHVYELALSLYGINIEEEETLEKLKVAGQRLKALTLVHHGTQSPILFHLLRIWPNIQFLKVGSRIRTLPWRTTPSPPSERNTEDAGELRQRNGAEVCLYDLVLSIFPAPKVLSWLLASSADSLRILELRQLPCLTERNILARHAPQLRSLRLWCYNDDSVALLRMCTALEELVLYGLEPSPCRPLVPNLPPTIEHFAFGIRDYHSCISLQPIISAVDAHPNLKVLTFNKDPRQRFQGCEILEAKCRMKGVEVVISSVPCWVYEEPIIVDRFPRARSVSNFTAMS</sequence>
<accession>A0A1B7MTH4</accession>
<dbReference type="OrthoDB" id="270763at2759"/>
<dbReference type="SUPFAM" id="SSF52047">
    <property type="entry name" value="RNI-like"/>
    <property type="match status" value="1"/>
</dbReference>
<evidence type="ECO:0000313" key="1">
    <source>
        <dbReference type="EMBL" id="OAX35909.1"/>
    </source>
</evidence>
<dbReference type="Proteomes" id="UP000092154">
    <property type="component" value="Unassembled WGS sequence"/>
</dbReference>
<keyword evidence="2" id="KW-1185">Reference proteome</keyword>
<dbReference type="Gene3D" id="3.80.10.10">
    <property type="entry name" value="Ribonuclease Inhibitor"/>
    <property type="match status" value="2"/>
</dbReference>
<proteinExistence type="predicted"/>
<dbReference type="InterPro" id="IPR032675">
    <property type="entry name" value="LRR_dom_sf"/>
</dbReference>
<dbReference type="STRING" id="1314800.A0A1B7MTH4"/>
<evidence type="ECO:0008006" key="3">
    <source>
        <dbReference type="Google" id="ProtNLM"/>
    </source>
</evidence>